<evidence type="ECO:0000313" key="3">
    <source>
        <dbReference type="Proteomes" id="UP000192906"/>
    </source>
</evidence>
<dbReference type="Proteomes" id="UP000192906">
    <property type="component" value="Unassembled WGS sequence"/>
</dbReference>
<dbReference type="RefSeq" id="WP_245805476.1">
    <property type="nucleotide sequence ID" value="NZ_FWZU01000002.1"/>
</dbReference>
<protein>
    <submittedName>
        <fullName evidence="2">Phosphoadenylylsulfate reductase (Thioredoxin)</fullName>
    </submittedName>
</protein>
<proteinExistence type="predicted"/>
<sequence length="230" mass="26246">MTIITFNSLLDEKIADTAAQMKRVLREHDPLKIAVAWTGGKDSTVVLAIWREVLKAEGILTPLCFSIDTGVKFPEVMSFRDNLAEDWNIDLKVIRPEVDIKAYPIAKDTVSCCRDLKIIPLQKALAKESIEVLITGIRRDEHPSRAAREPLEHRENPDHTVFNPILEWTEMDIWSFITMHEIPHCELYDKGYRSLGCQPCTVLGEGEGERQGRNKDKEKNLELLTSLGYF</sequence>
<dbReference type="Pfam" id="PF01507">
    <property type="entry name" value="PAPS_reduct"/>
    <property type="match status" value="1"/>
</dbReference>
<dbReference type="PANTHER" id="PTHR43196">
    <property type="entry name" value="SULFATE ADENYLYLTRANSFERASE SUBUNIT 2"/>
    <property type="match status" value="1"/>
</dbReference>
<dbReference type="InterPro" id="IPR050128">
    <property type="entry name" value="Sulfate_adenylyltrnsfr_sub2"/>
</dbReference>
<evidence type="ECO:0000313" key="2">
    <source>
        <dbReference type="EMBL" id="SMF01546.1"/>
    </source>
</evidence>
<feature type="domain" description="Phosphoadenosine phosphosulphate reductase" evidence="1">
    <location>
        <begin position="33"/>
        <end position="202"/>
    </location>
</feature>
<name>A0A1X7CR91_9BACT</name>
<keyword evidence="3" id="KW-1185">Reference proteome</keyword>
<dbReference type="STRING" id="1519643.SAMN06295933_1138"/>
<dbReference type="GO" id="GO:0003824">
    <property type="term" value="F:catalytic activity"/>
    <property type="evidence" value="ECO:0007669"/>
    <property type="project" value="InterPro"/>
</dbReference>
<organism evidence="2 3">
    <name type="scientific">Desulfovibrio gilichinskyi</name>
    <dbReference type="NCBI Taxonomy" id="1519643"/>
    <lineage>
        <taxon>Bacteria</taxon>
        <taxon>Pseudomonadati</taxon>
        <taxon>Thermodesulfobacteriota</taxon>
        <taxon>Desulfovibrionia</taxon>
        <taxon>Desulfovibrionales</taxon>
        <taxon>Desulfovibrionaceae</taxon>
        <taxon>Desulfovibrio</taxon>
    </lineage>
</organism>
<dbReference type="InterPro" id="IPR014729">
    <property type="entry name" value="Rossmann-like_a/b/a_fold"/>
</dbReference>
<accession>A0A1X7CR91</accession>
<dbReference type="EMBL" id="FWZU01000002">
    <property type="protein sequence ID" value="SMF01546.1"/>
    <property type="molecule type" value="Genomic_DNA"/>
</dbReference>
<reference evidence="3" key="1">
    <citation type="submission" date="2017-04" db="EMBL/GenBank/DDBJ databases">
        <authorList>
            <person name="Varghese N."/>
            <person name="Submissions S."/>
        </authorList>
    </citation>
    <scope>NUCLEOTIDE SEQUENCE [LARGE SCALE GENOMIC DNA]</scope>
    <source>
        <strain evidence="3">K3S</strain>
    </source>
</reference>
<evidence type="ECO:0000259" key="1">
    <source>
        <dbReference type="Pfam" id="PF01507"/>
    </source>
</evidence>
<dbReference type="AlphaFoldDB" id="A0A1X7CR91"/>
<dbReference type="PANTHER" id="PTHR43196:SF1">
    <property type="entry name" value="SULFATE ADENYLYLTRANSFERASE SUBUNIT 2"/>
    <property type="match status" value="1"/>
</dbReference>
<gene>
    <name evidence="2" type="ORF">SAMN06295933_1138</name>
</gene>
<dbReference type="Gene3D" id="3.40.50.620">
    <property type="entry name" value="HUPs"/>
    <property type="match status" value="1"/>
</dbReference>
<dbReference type="InterPro" id="IPR002500">
    <property type="entry name" value="PAPS_reduct_dom"/>
</dbReference>
<dbReference type="SUPFAM" id="SSF52402">
    <property type="entry name" value="Adenine nucleotide alpha hydrolases-like"/>
    <property type="match status" value="1"/>
</dbReference>